<evidence type="ECO:0000313" key="1">
    <source>
        <dbReference type="EMBL" id="RCH97477.1"/>
    </source>
</evidence>
<protein>
    <recommendedName>
        <fullName evidence="3">DUF1838 domain-containing protein</fullName>
    </recommendedName>
</protein>
<dbReference type="STRING" id="4846.A0A367K5M9"/>
<reference evidence="1 2" key="1">
    <citation type="journal article" date="2018" name="G3 (Bethesda)">
        <title>Phylogenetic and Phylogenomic Definition of Rhizopus Species.</title>
        <authorList>
            <person name="Gryganskyi A.P."/>
            <person name="Golan J."/>
            <person name="Dolatabadi S."/>
            <person name="Mondo S."/>
            <person name="Robb S."/>
            <person name="Idnurm A."/>
            <person name="Muszewska A."/>
            <person name="Steczkiewicz K."/>
            <person name="Masonjones S."/>
            <person name="Liao H.L."/>
            <person name="Gajdeczka M.T."/>
            <person name="Anike F."/>
            <person name="Vuek A."/>
            <person name="Anishchenko I.M."/>
            <person name="Voigt K."/>
            <person name="de Hoog G.S."/>
            <person name="Smith M.E."/>
            <person name="Heitman J."/>
            <person name="Vilgalys R."/>
            <person name="Stajich J.E."/>
        </authorList>
    </citation>
    <scope>NUCLEOTIDE SEQUENCE [LARGE SCALE GENOMIC DNA]</scope>
    <source>
        <strain evidence="1 2">LSU 92-RS-03</strain>
    </source>
</reference>
<keyword evidence="2" id="KW-1185">Reference proteome</keyword>
<dbReference type="OrthoDB" id="899at2759"/>
<name>A0A367K5M9_RHIST</name>
<dbReference type="AlphaFoldDB" id="A0A367K5M9"/>
<dbReference type="Proteomes" id="UP000253551">
    <property type="component" value="Unassembled WGS sequence"/>
</dbReference>
<evidence type="ECO:0008006" key="3">
    <source>
        <dbReference type="Google" id="ProtNLM"/>
    </source>
</evidence>
<organism evidence="1 2">
    <name type="scientific">Rhizopus stolonifer</name>
    <name type="common">Rhizopus nigricans</name>
    <dbReference type="NCBI Taxonomy" id="4846"/>
    <lineage>
        <taxon>Eukaryota</taxon>
        <taxon>Fungi</taxon>
        <taxon>Fungi incertae sedis</taxon>
        <taxon>Mucoromycota</taxon>
        <taxon>Mucoromycotina</taxon>
        <taxon>Mucoromycetes</taxon>
        <taxon>Mucorales</taxon>
        <taxon>Mucorineae</taxon>
        <taxon>Rhizopodaceae</taxon>
        <taxon>Rhizopus</taxon>
    </lineage>
</organism>
<dbReference type="Pfam" id="PF08894">
    <property type="entry name" value="DUF1838"/>
    <property type="match status" value="1"/>
</dbReference>
<sequence>MTKKYTAKDLIRVRYANDPTADTFFQWEGSVLAFVPGEAPKTIFKCVGMNVSKARIENDKLLIAGRELTYYLDPKTGEKLKTWDNPWTGEKKLPVIHIANDPVQMPLPAAIPLEVRHNPSGGTSAILSEIPLFYPNPLYTEDHKFDVYDANRMYEAGELFTFKCTTEDLDQAETLDRVDVNWSRISKFAPFMKMGGKQGYLVYHCTGYKLPQGSTAEDLYPFLAKEICSLQNYAHAPEYDPQAKSVSSWTYFRDHFDRYQNEPEATWPF</sequence>
<dbReference type="InterPro" id="IPR014990">
    <property type="entry name" value="DUF1838"/>
</dbReference>
<accession>A0A367K5M9</accession>
<comment type="caution">
    <text evidence="1">The sequence shown here is derived from an EMBL/GenBank/DDBJ whole genome shotgun (WGS) entry which is preliminary data.</text>
</comment>
<evidence type="ECO:0000313" key="2">
    <source>
        <dbReference type="Proteomes" id="UP000253551"/>
    </source>
</evidence>
<gene>
    <name evidence="1" type="ORF">CU098_005495</name>
</gene>
<dbReference type="EMBL" id="PJQM01002178">
    <property type="protein sequence ID" value="RCH97477.1"/>
    <property type="molecule type" value="Genomic_DNA"/>
</dbReference>
<proteinExistence type="predicted"/>